<sequence length="891" mass="105315">MKIQQLLYTSCKKGLSSGAGFQTYSMSKGITEEERKEIETYCVYIPPDNLPTQPTEEEIEKLFPLSFSYFILKSGKYCISQGKYIGRDYSGRYGNYICHVLIFDNPCDFYPIELYKSISFRGSLTLEEQNASCIEYLPELDHIHLGNVIYFDSISKFFKENGIVKKSKNFREMMQSIIDFNKSGKKIMFCDSMYTVPYLIGAIEMSLPKKLSMQFTFTTYAYNPEDTNYLICAAYGIGSKSNFNIGQNIYKYNIFNFLEDRNKNVKFNSNFSKLAEIGFTVSKEIFLPFIDFLTQFEYKKLDEDIDDCLCLYNMVKKGLSKSDVESVKKAVNFAINYKSIEAYKQLFCELQPNLEKISTEVDVELTEIITKFLFKMSKETGFIEHRKIAYEFFFNSIHYLIVDAEEISINTILNLYKNIRSLNDEQFVKKSLEEVRINELITYMEGAKPRHAKFYFEAVLCDVKIFNKNSVEGQLFKLFDSQRQENKTLTIFLYKCLGILRKYPDYLRDVLNFFKDDYEYAAKIVLTIYCKCIDRDNILKELLIDFIVEKGKEKEDWKNRMYFYISKDTGGSDFLLSIYAFELSKRSIKEKFFINYCNEVFNTFESYKKEKFKEALNLYLNYCKNDDMCSDDITLEEYEAILNYIMNNSLLKYMDKAFIKKVISMFENKINNENQEIDDFILKKLFNVKKQYKIKTSCSIIELSYIGNELEKYGFRQCDDLLKNIKCDYKEMYRNNYEKYLKWFLPNICIYLKDDVDHGKVKKALYCADYGEIYFEQYIKVIKEIVLGKNFKSLIKSLNINPYKILLDFVIFTLKNMYNVQKTAEETFNNGVIDILKEVSEKKIKACSRYVIEKTKRCKDREEIMIRWRHITKTAVSMEKGPLLKIKNLFN</sequence>
<evidence type="ECO:0000259" key="2">
    <source>
        <dbReference type="Pfam" id="PF20014"/>
    </source>
</evidence>
<name>A0A0E3M5N9_CLOSL</name>
<dbReference type="Proteomes" id="UP000033115">
    <property type="component" value="Chromosome"/>
</dbReference>
<evidence type="ECO:0000313" key="4">
    <source>
        <dbReference type="Proteomes" id="UP000033115"/>
    </source>
</evidence>
<accession>A0A0E3M5N9</accession>
<dbReference type="InterPro" id="IPR045401">
    <property type="entry name" value="GAP1-M"/>
</dbReference>
<feature type="domain" description="GTPase-associated protein 1 middle" evidence="2">
    <location>
        <begin position="163"/>
        <end position="257"/>
    </location>
</feature>
<dbReference type="AlphaFoldDB" id="A0A0E3M5N9"/>
<dbReference type="STRING" id="1548.CSCA_1244"/>
<proteinExistence type="predicted"/>
<dbReference type="EMBL" id="CP009933">
    <property type="protein sequence ID" value="AKA68369.1"/>
    <property type="molecule type" value="Genomic_DNA"/>
</dbReference>
<dbReference type="InterPro" id="IPR045402">
    <property type="entry name" value="GAP1-N2"/>
</dbReference>
<dbReference type="RefSeq" id="WP_046066096.1">
    <property type="nucleotide sequence ID" value="NZ_CP009933.1"/>
</dbReference>
<feature type="domain" description="GTPase-associated protein 1 N-terminal" evidence="1">
    <location>
        <begin position="2"/>
        <end position="140"/>
    </location>
</feature>
<dbReference type="KEGG" id="csq:CSCA_1244"/>
<dbReference type="Pfam" id="PF20013">
    <property type="entry name" value="GAP1-N2"/>
    <property type="match status" value="1"/>
</dbReference>
<protein>
    <submittedName>
        <fullName evidence="3">Uncharacterized protein</fullName>
    </submittedName>
</protein>
<organism evidence="3 4">
    <name type="scientific">Clostridium scatologenes</name>
    <dbReference type="NCBI Taxonomy" id="1548"/>
    <lineage>
        <taxon>Bacteria</taxon>
        <taxon>Bacillati</taxon>
        <taxon>Bacillota</taxon>
        <taxon>Clostridia</taxon>
        <taxon>Eubacteriales</taxon>
        <taxon>Clostridiaceae</taxon>
        <taxon>Clostridium</taxon>
    </lineage>
</organism>
<dbReference type="HOGENOM" id="CLU_353637_0_0_9"/>
<evidence type="ECO:0000313" key="3">
    <source>
        <dbReference type="EMBL" id="AKA68369.1"/>
    </source>
</evidence>
<gene>
    <name evidence="3" type="ORF">CSCA_1244</name>
</gene>
<dbReference type="Pfam" id="PF20014">
    <property type="entry name" value="GAP1-M"/>
    <property type="match status" value="1"/>
</dbReference>
<reference evidence="3 4" key="1">
    <citation type="journal article" date="2015" name="J. Biotechnol.">
        <title>Complete genome sequence of a malodorant-producing acetogen, Clostridium scatologenes ATCC 25775(T).</title>
        <authorList>
            <person name="Zhu Z."/>
            <person name="Guo T."/>
            <person name="Zheng H."/>
            <person name="Song T."/>
            <person name="Ouyang P."/>
            <person name="Xie J."/>
        </authorList>
    </citation>
    <scope>NUCLEOTIDE SEQUENCE [LARGE SCALE GENOMIC DNA]</scope>
    <source>
        <strain evidence="3 4">ATCC 25775</strain>
    </source>
</reference>
<keyword evidence="4" id="KW-1185">Reference proteome</keyword>
<evidence type="ECO:0000259" key="1">
    <source>
        <dbReference type="Pfam" id="PF20013"/>
    </source>
</evidence>